<keyword evidence="5" id="KW-1185">Reference proteome</keyword>
<dbReference type="InterPro" id="IPR008480">
    <property type="entry name" value="DUF761_pln"/>
</dbReference>
<gene>
    <name evidence="2" type="ORF">F8388_009439</name>
    <name evidence="3" type="ORF">G4B88_024683</name>
</gene>
<evidence type="ECO:0000256" key="1">
    <source>
        <dbReference type="SAM" id="MobiDB-lite"/>
    </source>
</evidence>
<reference evidence="4 5" key="1">
    <citation type="journal article" date="2020" name="bioRxiv">
        <title>Sequence and annotation of 42 cannabis genomes reveals extensive copy number variation in cannabinoid synthesis and pathogen resistance genes.</title>
        <authorList>
            <person name="Mckernan K.J."/>
            <person name="Helbert Y."/>
            <person name="Kane L.T."/>
            <person name="Ebling H."/>
            <person name="Zhang L."/>
            <person name="Liu B."/>
            <person name="Eaton Z."/>
            <person name="Mclaughlin S."/>
            <person name="Kingan S."/>
            <person name="Baybayan P."/>
            <person name="Concepcion G."/>
            <person name="Jordan M."/>
            <person name="Riva A."/>
            <person name="Barbazuk W."/>
            <person name="Harkins T."/>
        </authorList>
    </citation>
    <scope>NUCLEOTIDE SEQUENCE [LARGE SCALE GENOMIC DNA]</scope>
    <source>
        <strain evidence="4 5">cv. Jamaican Lion 4</strain>
        <strain evidence="3">Father</strain>
        <strain evidence="2">Mother</strain>
        <tissue evidence="2">Leaf</tissue>
    </source>
</reference>
<sequence>MSCLSLKFPRANKKTWWKSLTSKIQTKLHKLNKPKSITKHKSSSSSSKHNSKPKRFFLVEPKRFQYHNHYQLKRRRFVLLPLIKRRIRSSASRITTSTAPVYVDNLFKETASTISVKHVHHSSKIDEIQCSPVAVAPGTSKEGGGVDDVDVVWESMGFASPLMHGIDERAEQFIAKFRANMEVQEQLLARDDHL</sequence>
<name>A0A7J6EIJ5_CANSA</name>
<proteinExistence type="predicted"/>
<evidence type="ECO:0000313" key="4">
    <source>
        <dbReference type="Proteomes" id="UP000525078"/>
    </source>
</evidence>
<comment type="caution">
    <text evidence="2">The sequence shown here is derived from an EMBL/GenBank/DDBJ whole genome shotgun (WGS) entry which is preliminary data.</text>
</comment>
<dbReference type="EMBL" id="JAATIQ010000080">
    <property type="protein sequence ID" value="KAF4387111.1"/>
    <property type="molecule type" value="Genomic_DNA"/>
</dbReference>
<dbReference type="Proteomes" id="UP000583929">
    <property type="component" value="Unassembled WGS sequence"/>
</dbReference>
<organism evidence="2 4">
    <name type="scientific">Cannabis sativa</name>
    <name type="common">Hemp</name>
    <name type="synonym">Marijuana</name>
    <dbReference type="NCBI Taxonomy" id="3483"/>
    <lineage>
        <taxon>Eukaryota</taxon>
        <taxon>Viridiplantae</taxon>
        <taxon>Streptophyta</taxon>
        <taxon>Embryophyta</taxon>
        <taxon>Tracheophyta</taxon>
        <taxon>Spermatophyta</taxon>
        <taxon>Magnoliopsida</taxon>
        <taxon>eudicotyledons</taxon>
        <taxon>Gunneridae</taxon>
        <taxon>Pentapetalae</taxon>
        <taxon>rosids</taxon>
        <taxon>fabids</taxon>
        <taxon>Rosales</taxon>
        <taxon>Cannabaceae</taxon>
        <taxon>Cannabis</taxon>
    </lineage>
</organism>
<dbReference type="Proteomes" id="UP000525078">
    <property type="component" value="Unassembled WGS sequence"/>
</dbReference>
<evidence type="ECO:0000313" key="2">
    <source>
        <dbReference type="EMBL" id="KAF4358156.1"/>
    </source>
</evidence>
<feature type="compositionally biased region" description="Basic residues" evidence="1">
    <location>
        <begin position="29"/>
        <end position="42"/>
    </location>
</feature>
<evidence type="ECO:0000313" key="3">
    <source>
        <dbReference type="EMBL" id="KAF4387111.1"/>
    </source>
</evidence>
<evidence type="ECO:0000313" key="5">
    <source>
        <dbReference type="Proteomes" id="UP000583929"/>
    </source>
</evidence>
<accession>A0A7J6EIJ5</accession>
<dbReference type="EMBL" id="JAATIP010000228">
    <property type="protein sequence ID" value="KAF4358156.1"/>
    <property type="molecule type" value="Genomic_DNA"/>
</dbReference>
<dbReference type="Pfam" id="PF05553">
    <property type="entry name" value="DUF761"/>
    <property type="match status" value="1"/>
</dbReference>
<protein>
    <submittedName>
        <fullName evidence="2">Uncharacterized protein</fullName>
    </submittedName>
</protein>
<feature type="region of interest" description="Disordered" evidence="1">
    <location>
        <begin position="29"/>
        <end position="52"/>
    </location>
</feature>
<dbReference type="AlphaFoldDB" id="A0A7J6EIJ5"/>